<dbReference type="Gene3D" id="1.10.555.10">
    <property type="entry name" value="Rho GTPase activation protein"/>
    <property type="match status" value="1"/>
</dbReference>
<organism evidence="3 4">
    <name type="scientific">Echinostoma caproni</name>
    <dbReference type="NCBI Taxonomy" id="27848"/>
    <lineage>
        <taxon>Eukaryota</taxon>
        <taxon>Metazoa</taxon>
        <taxon>Spiralia</taxon>
        <taxon>Lophotrochozoa</taxon>
        <taxon>Platyhelminthes</taxon>
        <taxon>Trematoda</taxon>
        <taxon>Digenea</taxon>
        <taxon>Plagiorchiida</taxon>
        <taxon>Echinostomata</taxon>
        <taxon>Echinostomatoidea</taxon>
        <taxon>Echinostomatidae</taxon>
        <taxon>Echinostoma</taxon>
    </lineage>
</organism>
<keyword evidence="4" id="KW-1185">Reference proteome</keyword>
<dbReference type="InterPro" id="IPR050729">
    <property type="entry name" value="Rho-GAP"/>
</dbReference>
<dbReference type="Proteomes" id="UP000272942">
    <property type="component" value="Unassembled WGS sequence"/>
</dbReference>
<dbReference type="SUPFAM" id="SSF48350">
    <property type="entry name" value="GTPase activation domain, GAP"/>
    <property type="match status" value="1"/>
</dbReference>
<dbReference type="InterPro" id="IPR008936">
    <property type="entry name" value="Rho_GTPase_activation_prot"/>
</dbReference>
<evidence type="ECO:0000259" key="2">
    <source>
        <dbReference type="PROSITE" id="PS50238"/>
    </source>
</evidence>
<dbReference type="PANTHER" id="PTHR23176:SF0">
    <property type="entry name" value="RHO GTPASE ACTIVATING PROTEIN AT 19D, ISOFORM D"/>
    <property type="match status" value="1"/>
</dbReference>
<dbReference type="AlphaFoldDB" id="A0A3P8LB49"/>
<dbReference type="PANTHER" id="PTHR23176">
    <property type="entry name" value="RHO/RAC/CDC GTPASE-ACTIVATING PROTEIN"/>
    <property type="match status" value="1"/>
</dbReference>
<reference evidence="3 4" key="1">
    <citation type="submission" date="2018-11" db="EMBL/GenBank/DDBJ databases">
        <authorList>
            <consortium name="Pathogen Informatics"/>
        </authorList>
    </citation>
    <scope>NUCLEOTIDE SEQUENCE [LARGE SCALE GENOMIC DNA]</scope>
    <source>
        <strain evidence="3 4">Egypt</strain>
    </source>
</reference>
<gene>
    <name evidence="3" type="ORF">ECPE_LOCUS17754</name>
</gene>
<dbReference type="InterPro" id="IPR000198">
    <property type="entry name" value="RhoGAP_dom"/>
</dbReference>
<dbReference type="GO" id="GO:0007165">
    <property type="term" value="P:signal transduction"/>
    <property type="evidence" value="ECO:0007669"/>
    <property type="project" value="InterPro"/>
</dbReference>
<proteinExistence type="predicted"/>
<evidence type="ECO:0000313" key="4">
    <source>
        <dbReference type="Proteomes" id="UP000272942"/>
    </source>
</evidence>
<dbReference type="Pfam" id="PF00620">
    <property type="entry name" value="RhoGAP"/>
    <property type="match status" value="1"/>
</dbReference>
<dbReference type="EMBL" id="UZAN01071304">
    <property type="protein sequence ID" value="VDP95063.1"/>
    <property type="molecule type" value="Genomic_DNA"/>
</dbReference>
<evidence type="ECO:0000313" key="3">
    <source>
        <dbReference type="EMBL" id="VDP95063.1"/>
    </source>
</evidence>
<keyword evidence="1" id="KW-0343">GTPase activation</keyword>
<dbReference type="OrthoDB" id="3175255at2759"/>
<dbReference type="SMART" id="SM00324">
    <property type="entry name" value="RhoGAP"/>
    <property type="match status" value="1"/>
</dbReference>
<feature type="domain" description="Rho-GAP" evidence="2">
    <location>
        <begin position="1"/>
        <end position="203"/>
    </location>
</feature>
<dbReference type="GO" id="GO:0005096">
    <property type="term" value="F:GTPase activator activity"/>
    <property type="evidence" value="ECO:0007669"/>
    <property type="project" value="UniProtKB-KW"/>
</dbReference>
<accession>A0A3P8LB49</accession>
<sequence length="298" mass="32912">MLTCTSQIERIATESLTEATVNPAAQPVDLVSVYQQSASASTIAEMHRTFASRLPVLDSDKDSSEPLDVVRLAQLVKAFLRDLPNAVVPENHYQMFCSLANKLDDAASDRTRAVHEFLAALPQPHRICLCHVMKHLDFVWSHQRKLRDHLNANDPDLGPCPSDITTSGNLTVPNATAPSWRRTRNQHLTRPDNWLLVFRQILVRPPWHLISHIATQLGAHLQALKVVFYALATSQPPPTPSRSGQSSPAVFRPRLPSNLSTPASLPIAARQVTSSESVGFFFVLANYLSASCFKDLSG</sequence>
<protein>
    <recommendedName>
        <fullName evidence="2">Rho-GAP domain-containing protein</fullName>
    </recommendedName>
</protein>
<dbReference type="PROSITE" id="PS50238">
    <property type="entry name" value="RHOGAP"/>
    <property type="match status" value="1"/>
</dbReference>
<dbReference type="GO" id="GO:0005737">
    <property type="term" value="C:cytoplasm"/>
    <property type="evidence" value="ECO:0007669"/>
    <property type="project" value="TreeGrafter"/>
</dbReference>
<name>A0A3P8LB49_9TREM</name>
<evidence type="ECO:0000256" key="1">
    <source>
        <dbReference type="ARBA" id="ARBA00022468"/>
    </source>
</evidence>